<dbReference type="Proteomes" id="UP000198324">
    <property type="component" value="Unassembled WGS sequence"/>
</dbReference>
<keyword evidence="4" id="KW-0808">Transferase</keyword>
<evidence type="ECO:0000256" key="2">
    <source>
        <dbReference type="ARBA" id="ARBA00033753"/>
    </source>
</evidence>
<dbReference type="InterPro" id="IPR023370">
    <property type="entry name" value="TrmO-like_N"/>
</dbReference>
<keyword evidence="5" id="KW-1185">Reference proteome</keyword>
<dbReference type="InterPro" id="IPR040372">
    <property type="entry name" value="YaeB-like"/>
</dbReference>
<accession>A0A239A6C3</accession>
<dbReference type="GO" id="GO:0032259">
    <property type="term" value="P:methylation"/>
    <property type="evidence" value="ECO:0007669"/>
    <property type="project" value="UniProtKB-KW"/>
</dbReference>
<dbReference type="InterPro" id="IPR023368">
    <property type="entry name" value="UPF0066_cons_site"/>
</dbReference>
<proteinExistence type="inferred from homology"/>
<dbReference type="EMBL" id="FZOC01000003">
    <property type="protein sequence ID" value="SNR90443.1"/>
    <property type="molecule type" value="Genomic_DNA"/>
</dbReference>
<evidence type="ECO:0000313" key="4">
    <source>
        <dbReference type="EMBL" id="SNR90443.1"/>
    </source>
</evidence>
<keyword evidence="1" id="KW-0949">S-adenosyl-L-methionine</keyword>
<dbReference type="SUPFAM" id="SSF118196">
    <property type="entry name" value="YaeB-like"/>
    <property type="match status" value="1"/>
</dbReference>
<gene>
    <name evidence="4" type="ORF">SAMN04488503_1824</name>
</gene>
<dbReference type="PANTHER" id="PTHR12818">
    <property type="entry name" value="TRNA (ADENINE(37)-N6)-METHYLTRANSFERASE"/>
    <property type="match status" value="1"/>
</dbReference>
<organism evidence="4 5">
    <name type="scientific">Humidesulfovibrio mexicanus</name>
    <dbReference type="NCBI Taxonomy" id="147047"/>
    <lineage>
        <taxon>Bacteria</taxon>
        <taxon>Pseudomonadati</taxon>
        <taxon>Thermodesulfobacteriota</taxon>
        <taxon>Desulfovibrionia</taxon>
        <taxon>Desulfovibrionales</taxon>
        <taxon>Desulfovibrionaceae</taxon>
        <taxon>Humidesulfovibrio</taxon>
    </lineage>
</organism>
<comment type="similarity">
    <text evidence="2">Belongs to the tRNA methyltransferase O family.</text>
</comment>
<dbReference type="GO" id="GO:0008168">
    <property type="term" value="F:methyltransferase activity"/>
    <property type="evidence" value="ECO:0007669"/>
    <property type="project" value="UniProtKB-KW"/>
</dbReference>
<dbReference type="AlphaFoldDB" id="A0A239A6C3"/>
<name>A0A239A6C3_9BACT</name>
<sequence>MPDKSPRSLLQAVSCVPIGVLRSPHVDLAGMPIQPVGARGVAGHIELELQYAPGLKDLDGFSHVIVLYHLHGSTGFDLVVTPFLDDEQRGVFATRAPRRPNPIGLSVLELTCVDVERGVVELMNVDILDGTPVLDIKPYVPAFDVWQPARTGWIGRNGTDASVCRSDERFR</sequence>
<evidence type="ECO:0000256" key="1">
    <source>
        <dbReference type="ARBA" id="ARBA00022691"/>
    </source>
</evidence>
<evidence type="ECO:0000313" key="5">
    <source>
        <dbReference type="Proteomes" id="UP000198324"/>
    </source>
</evidence>
<dbReference type="Gene3D" id="2.40.30.70">
    <property type="entry name" value="YaeB-like"/>
    <property type="match status" value="1"/>
</dbReference>
<dbReference type="RefSeq" id="WP_089273924.1">
    <property type="nucleotide sequence ID" value="NZ_FZOC01000003.1"/>
</dbReference>
<protein>
    <submittedName>
        <fullName evidence="4">tRNA-Thr(GGU) m(6)t(6)A37 methyltransferase TsaA</fullName>
    </submittedName>
</protein>
<dbReference type="NCBIfam" id="TIGR00104">
    <property type="entry name" value="tRNA_TsaA"/>
    <property type="match status" value="1"/>
</dbReference>
<dbReference type="InterPro" id="IPR036414">
    <property type="entry name" value="YaeB_N_sf"/>
</dbReference>
<evidence type="ECO:0000259" key="3">
    <source>
        <dbReference type="PROSITE" id="PS51668"/>
    </source>
</evidence>
<dbReference type="CDD" id="cd09281">
    <property type="entry name" value="UPF0066"/>
    <property type="match status" value="1"/>
</dbReference>
<dbReference type="InterPro" id="IPR036413">
    <property type="entry name" value="YaeB-like_sf"/>
</dbReference>
<feature type="domain" description="TsaA-like" evidence="3">
    <location>
        <begin position="15"/>
        <end position="148"/>
    </location>
</feature>
<dbReference type="PROSITE" id="PS51668">
    <property type="entry name" value="TSAA_2"/>
    <property type="match status" value="1"/>
</dbReference>
<dbReference type="OrthoDB" id="9804309at2"/>
<reference evidence="4 5" key="1">
    <citation type="submission" date="2017-06" db="EMBL/GenBank/DDBJ databases">
        <authorList>
            <person name="Kim H.J."/>
            <person name="Triplett B.A."/>
        </authorList>
    </citation>
    <scope>NUCLEOTIDE SEQUENCE [LARGE SCALE GENOMIC DNA]</scope>
    <source>
        <strain evidence="4 5">DSM 13116</strain>
    </source>
</reference>
<dbReference type="PANTHER" id="PTHR12818:SF0">
    <property type="entry name" value="TRNA (ADENINE(37)-N6)-METHYLTRANSFERASE"/>
    <property type="match status" value="1"/>
</dbReference>
<dbReference type="PROSITE" id="PS01318">
    <property type="entry name" value="TSAA_1"/>
    <property type="match status" value="1"/>
</dbReference>
<dbReference type="Pfam" id="PF01980">
    <property type="entry name" value="TrmO_N"/>
    <property type="match status" value="1"/>
</dbReference>
<keyword evidence="4" id="KW-0489">Methyltransferase</keyword>